<dbReference type="EMBL" id="CP007151">
    <property type="protein sequence ID" value="AHI30256.1"/>
    <property type="molecule type" value="Genomic_DNA"/>
</dbReference>
<evidence type="ECO:0000313" key="1">
    <source>
        <dbReference type="EMBL" id="AHI30256.1"/>
    </source>
</evidence>
<organism evidence="1 2">
    <name type="scientific">Marinobacter similis</name>
    <dbReference type="NCBI Taxonomy" id="1420916"/>
    <lineage>
        <taxon>Bacteria</taxon>
        <taxon>Pseudomonadati</taxon>
        <taxon>Pseudomonadota</taxon>
        <taxon>Gammaproteobacteria</taxon>
        <taxon>Pseudomonadales</taxon>
        <taxon>Marinobacteraceae</taxon>
        <taxon>Marinobacter</taxon>
    </lineage>
</organism>
<dbReference type="AlphaFoldDB" id="W5YMC8"/>
<protein>
    <submittedName>
        <fullName evidence="1">Uncharacterized protein</fullName>
    </submittedName>
</protein>
<dbReference type="RefSeq" id="WP_041342779.1">
    <property type="nucleotide sequence ID" value="NZ_CP007151.1"/>
</dbReference>
<name>W5YMC8_9GAMM</name>
<dbReference type="KEGG" id="msx:AU14_17390"/>
<sequence>MYQHSQFSDQKPVRPIWMVVNSEVMRGLPGNRDKLQYAPKAVHYAKDTAETEAMRLAKENPGSVFYILESSEAVTCGVFKTSFKDMPVKPQPRPNPRF</sequence>
<keyword evidence="2" id="KW-1185">Reference proteome</keyword>
<evidence type="ECO:0000313" key="2">
    <source>
        <dbReference type="Proteomes" id="UP000061489"/>
    </source>
</evidence>
<dbReference type="HOGENOM" id="CLU_2330464_0_0_6"/>
<reference evidence="1 2" key="1">
    <citation type="journal article" date="2014" name="Genome Announc.">
        <title>Draft Genome Sequences of Marinobacter similis A3d10T and Marinobacter salarius R9SW1T.</title>
        <authorList>
            <person name="Ivanova E.P."/>
            <person name="Ng H.J."/>
            <person name="Webb H.K."/>
            <person name="Feng G."/>
            <person name="Oshima K."/>
            <person name="Hattori M."/>
            <person name="Ohkuma M."/>
            <person name="Sergeev A.F."/>
            <person name="Mikhailov V.V."/>
            <person name="Crawford R.J."/>
            <person name="Sawabe T."/>
        </authorList>
    </citation>
    <scope>NUCLEOTIDE SEQUENCE [LARGE SCALE GENOMIC DNA]</scope>
    <source>
        <strain evidence="1 2">A3d10</strain>
    </source>
</reference>
<gene>
    <name evidence="1" type="ORF">AU14_17390</name>
</gene>
<proteinExistence type="predicted"/>
<accession>W5YMC8</accession>
<dbReference type="STRING" id="1420916.AU14_17390"/>
<dbReference type="Proteomes" id="UP000061489">
    <property type="component" value="Chromosome"/>
</dbReference>